<dbReference type="Gene3D" id="3.10.180.10">
    <property type="entry name" value="2,3-Dihydroxybiphenyl 1,2-Dioxygenase, domain 1"/>
    <property type="match status" value="1"/>
</dbReference>
<keyword evidence="1" id="KW-0479">Metal-binding</keyword>
<dbReference type="GO" id="GO:0046872">
    <property type="term" value="F:metal ion binding"/>
    <property type="evidence" value="ECO:0007669"/>
    <property type="project" value="UniProtKB-KW"/>
</dbReference>
<dbReference type="Pfam" id="PF00903">
    <property type="entry name" value="Glyoxalase"/>
    <property type="match status" value="1"/>
</dbReference>
<dbReference type="AlphaFoldDB" id="D6PCK5"/>
<sequence>MGCVVSDVDKAVEFYTKAIGFRELPGFSVPADFASRVGLTNGKKLNIKVLVLGEGAEATRLKLMHVEGVRSKKTDNSFIHSQQGFSYLTVKVKDTAKALQRLEKAGIKPIARGSQELPASLAKGIYLTIVRDPDGNLIELVGPKP</sequence>
<feature type="domain" description="VOC" evidence="2">
    <location>
        <begin position="1"/>
        <end position="143"/>
    </location>
</feature>
<dbReference type="InterPro" id="IPR004360">
    <property type="entry name" value="Glyas_Fos-R_dOase_dom"/>
</dbReference>
<dbReference type="EMBL" id="GU942984">
    <property type="protein sequence ID" value="ADD93456.1"/>
    <property type="molecule type" value="Genomic_DNA"/>
</dbReference>
<proteinExistence type="predicted"/>
<reference evidence="3" key="1">
    <citation type="journal article" date="2010" name="ISME J.">
        <title>Metagenome of the Mediterranean deep chlorophyll maximum studied by direct and fosmid library 454 pyrosequencing.</title>
        <authorList>
            <person name="Ghai R."/>
            <person name="Martin-Cuadrado A.B."/>
            <person name="Molto A.G."/>
            <person name="Heredia I.G."/>
            <person name="Cabrera R."/>
            <person name="Martin J."/>
            <person name="Verdu M."/>
            <person name="Deschamps P."/>
            <person name="Moreira D."/>
            <person name="Lopez-Garcia P."/>
            <person name="Mira A."/>
            <person name="Rodriguez-Valera F."/>
        </authorList>
    </citation>
    <scope>NUCLEOTIDE SEQUENCE</scope>
</reference>
<protein>
    <submittedName>
        <fullName evidence="3">Glyoxalase/bleomycin resistance protein/dioxygenase superfamily protein</fullName>
    </submittedName>
</protein>
<dbReference type="PANTHER" id="PTHR43048:SF3">
    <property type="entry name" value="METHYLMALONYL-COA EPIMERASE, MITOCHONDRIAL"/>
    <property type="match status" value="1"/>
</dbReference>
<dbReference type="PANTHER" id="PTHR43048">
    <property type="entry name" value="METHYLMALONYL-COA EPIMERASE"/>
    <property type="match status" value="1"/>
</dbReference>
<organism evidence="3">
    <name type="scientific">uncultured marine bacterium MedDCM-OCT-S04-C123</name>
    <dbReference type="NCBI Taxonomy" id="743051"/>
    <lineage>
        <taxon>Bacteria</taxon>
        <taxon>environmental samples</taxon>
    </lineage>
</organism>
<dbReference type="GO" id="GO:0051213">
    <property type="term" value="F:dioxygenase activity"/>
    <property type="evidence" value="ECO:0007669"/>
    <property type="project" value="UniProtKB-KW"/>
</dbReference>
<dbReference type="GO" id="GO:0046491">
    <property type="term" value="P:L-methylmalonyl-CoA metabolic process"/>
    <property type="evidence" value="ECO:0007669"/>
    <property type="project" value="TreeGrafter"/>
</dbReference>
<evidence type="ECO:0000313" key="3">
    <source>
        <dbReference type="EMBL" id="ADD93456.1"/>
    </source>
</evidence>
<dbReference type="GO" id="GO:0004493">
    <property type="term" value="F:methylmalonyl-CoA epimerase activity"/>
    <property type="evidence" value="ECO:0007669"/>
    <property type="project" value="TreeGrafter"/>
</dbReference>
<dbReference type="InterPro" id="IPR051785">
    <property type="entry name" value="MMCE/EMCE_epimerase"/>
</dbReference>
<name>D6PCK5_9BACT</name>
<dbReference type="InterPro" id="IPR029068">
    <property type="entry name" value="Glyas_Bleomycin-R_OHBP_Dase"/>
</dbReference>
<evidence type="ECO:0000259" key="2">
    <source>
        <dbReference type="PROSITE" id="PS51819"/>
    </source>
</evidence>
<dbReference type="CDD" id="cd06587">
    <property type="entry name" value="VOC"/>
    <property type="match status" value="1"/>
</dbReference>
<accession>D6PCK5</accession>
<dbReference type="PROSITE" id="PS51819">
    <property type="entry name" value="VOC"/>
    <property type="match status" value="1"/>
</dbReference>
<keyword evidence="3" id="KW-0560">Oxidoreductase</keyword>
<dbReference type="SUPFAM" id="SSF54593">
    <property type="entry name" value="Glyoxalase/Bleomycin resistance protein/Dihydroxybiphenyl dioxygenase"/>
    <property type="match status" value="1"/>
</dbReference>
<evidence type="ECO:0000256" key="1">
    <source>
        <dbReference type="ARBA" id="ARBA00022723"/>
    </source>
</evidence>
<keyword evidence="3" id="KW-0223">Dioxygenase</keyword>
<dbReference type="InterPro" id="IPR037523">
    <property type="entry name" value="VOC_core"/>
</dbReference>